<evidence type="ECO:0000313" key="3">
    <source>
        <dbReference type="Proteomes" id="UP000559809"/>
    </source>
</evidence>
<dbReference type="InterPro" id="IPR036388">
    <property type="entry name" value="WH-like_DNA-bd_sf"/>
</dbReference>
<evidence type="ECO:0000259" key="1">
    <source>
        <dbReference type="Pfam" id="PF21906"/>
    </source>
</evidence>
<feature type="domain" description="NrtR DNA-binding winged helix" evidence="1">
    <location>
        <begin position="218"/>
        <end position="278"/>
    </location>
</feature>
<dbReference type="InterPro" id="IPR036390">
    <property type="entry name" value="WH_DNA-bd_sf"/>
</dbReference>
<proteinExistence type="predicted"/>
<reference evidence="2 3" key="1">
    <citation type="submission" date="2020-07" db="EMBL/GenBank/DDBJ databases">
        <title>Taxonomic revisions and descriptions of new bacterial species based on genomic comparisons in the high-G+C-content subgroup of the family Alcaligenaceae.</title>
        <authorList>
            <person name="Szabo A."/>
            <person name="Felfoldi T."/>
        </authorList>
    </citation>
    <scope>NUCLEOTIDE SEQUENCE [LARGE SCALE GENOMIC DNA]</scope>
    <source>
        <strain evidence="2 3">LMG 24012</strain>
    </source>
</reference>
<sequence length="297" mass="34113">MVAVLVAVTDAQPRVLTRERTHALPAGPFESSHRSLQAGLRAWVEAQTHHPLGYVEQLYTFADRDRANTQGQRIISVSYLGLTRESGDLGVESVGWQDWYRYFPWEDWRDGCPGMIRERILPALQEWAAGADGAAGQRERRRRIGYTFGTDMDSWNEEMALQRYELLFEAGLVPEAAEREGAQADRMLPGDPMHHDHRRILATAMARLRAKIRYRPVVFELMPRDFTLLQLQQAFEALAGRRLHKQNFRRFIEQQSLVEDTGRMARGTAGRPAKLFRFRRDVMLERAIAGSKLPLAR</sequence>
<dbReference type="InterPro" id="IPR054105">
    <property type="entry name" value="WHD_NrtR"/>
</dbReference>
<organism evidence="2 3">
    <name type="scientific">Parapusillimonas granuli</name>
    <dbReference type="NCBI Taxonomy" id="380911"/>
    <lineage>
        <taxon>Bacteria</taxon>
        <taxon>Pseudomonadati</taxon>
        <taxon>Pseudomonadota</taxon>
        <taxon>Betaproteobacteria</taxon>
        <taxon>Burkholderiales</taxon>
        <taxon>Alcaligenaceae</taxon>
        <taxon>Parapusillimonas</taxon>
    </lineage>
</organism>
<protein>
    <recommendedName>
        <fullName evidence="1">NrtR DNA-binding winged helix domain-containing protein</fullName>
    </recommendedName>
</protein>
<keyword evidence="3" id="KW-1185">Reference proteome</keyword>
<name>A0A853FZ29_9BURK</name>
<dbReference type="InterPro" id="IPR015797">
    <property type="entry name" value="NUDIX_hydrolase-like_dom_sf"/>
</dbReference>
<dbReference type="InterPro" id="IPR011213">
    <property type="entry name" value="NMN_biosyn"/>
</dbReference>
<accession>A0A853FZ29</accession>
<dbReference type="AlphaFoldDB" id="A0A853FZ29"/>
<dbReference type="PIRSF" id="PIRSF019423">
    <property type="entry name" value="NMN_biosyn"/>
    <property type="match status" value="1"/>
</dbReference>
<dbReference type="Proteomes" id="UP000559809">
    <property type="component" value="Unassembled WGS sequence"/>
</dbReference>
<dbReference type="Gene3D" id="1.10.10.10">
    <property type="entry name" value="Winged helix-like DNA-binding domain superfamily/Winged helix DNA-binding domain"/>
    <property type="match status" value="1"/>
</dbReference>
<dbReference type="Gene3D" id="3.90.79.10">
    <property type="entry name" value="Nucleoside Triphosphate Pyrophosphohydrolase"/>
    <property type="match status" value="1"/>
</dbReference>
<evidence type="ECO:0000313" key="2">
    <source>
        <dbReference type="EMBL" id="NYT51364.1"/>
    </source>
</evidence>
<dbReference type="EMBL" id="JACCEM010000011">
    <property type="protein sequence ID" value="NYT51364.1"/>
    <property type="molecule type" value="Genomic_DNA"/>
</dbReference>
<gene>
    <name evidence="2" type="ORF">H0A72_18795</name>
</gene>
<dbReference type="SUPFAM" id="SSF46785">
    <property type="entry name" value="Winged helix' DNA-binding domain"/>
    <property type="match status" value="1"/>
</dbReference>
<dbReference type="Pfam" id="PF21906">
    <property type="entry name" value="WHD_NrtR"/>
    <property type="match status" value="1"/>
</dbReference>
<dbReference type="SUPFAM" id="SSF55811">
    <property type="entry name" value="Nudix"/>
    <property type="match status" value="1"/>
</dbReference>
<comment type="caution">
    <text evidence="2">The sequence shown here is derived from an EMBL/GenBank/DDBJ whole genome shotgun (WGS) entry which is preliminary data.</text>
</comment>